<feature type="region of interest" description="Disordered" evidence="1">
    <location>
        <begin position="1"/>
        <end position="27"/>
    </location>
</feature>
<dbReference type="EMBL" id="KP777749">
    <property type="protein sequence ID" value="ALJ10891.1"/>
    <property type="molecule type" value="mRNA"/>
</dbReference>
<reference evidence="2" key="1">
    <citation type="journal article" date="2015" name="PLoS ONE">
        <title>A Comparative Analysis of the Venom Gland Transcriptomes of the Fishing Spiders Dolomedes mizhoanus and Dolomedes sulfurous.</title>
        <authorList>
            <person name="Xu X."/>
            <person name="Wang H."/>
            <person name="Zhang F."/>
            <person name="Hu Z."/>
            <person name="Liang S."/>
            <person name="Liu Z."/>
        </authorList>
    </citation>
    <scope>NUCLEOTIDE SEQUENCE</scope>
</reference>
<sequence length="89" mass="10315">MDSLTSRNSPTSSPREQKKRKEVKLPTPLYLQSQKNEDFKAKHCTSFHSKASPISTALRFHLGWCNIGSLNKQKKQSYFWRTLSREACL</sequence>
<evidence type="ECO:0000313" key="2">
    <source>
        <dbReference type="EMBL" id="ALJ10891.1"/>
    </source>
</evidence>
<proteinExistence type="evidence at transcript level"/>
<reference evidence="2" key="2">
    <citation type="submission" date="2015-02" db="EMBL/GenBank/DDBJ databases">
        <authorList>
            <person name="Chooi Y.-H."/>
        </authorList>
    </citation>
    <scope>NUCLEOTIDE SEQUENCE</scope>
</reference>
<feature type="compositionally biased region" description="Polar residues" evidence="1">
    <location>
        <begin position="1"/>
        <end position="14"/>
    </location>
</feature>
<name>A0A0P0DQG2_9ARAC</name>
<accession>A0A0P0DQG2</accession>
<dbReference type="AlphaFoldDB" id="A0A0P0DQG2"/>
<organism evidence="2">
    <name type="scientific">Dolomedes sulfureus</name>
    <dbReference type="NCBI Taxonomy" id="492288"/>
    <lineage>
        <taxon>Eukaryota</taxon>
        <taxon>Metazoa</taxon>
        <taxon>Ecdysozoa</taxon>
        <taxon>Arthropoda</taxon>
        <taxon>Chelicerata</taxon>
        <taxon>Arachnida</taxon>
        <taxon>Araneae</taxon>
        <taxon>Araneomorphae</taxon>
        <taxon>Entelegynae</taxon>
        <taxon>Lycosoidea</taxon>
        <taxon>Pisauridae</taxon>
        <taxon>Dolomedes</taxon>
    </lineage>
</organism>
<protein>
    <submittedName>
        <fullName evidence="2">Heavy meromyosin chain E</fullName>
    </submittedName>
</protein>
<evidence type="ECO:0000256" key="1">
    <source>
        <dbReference type="SAM" id="MobiDB-lite"/>
    </source>
</evidence>